<accession>A0A1E3P4R0</accession>
<feature type="compositionally biased region" description="Basic and acidic residues" evidence="1">
    <location>
        <begin position="115"/>
        <end position="127"/>
    </location>
</feature>
<dbReference type="EMBL" id="KV454210">
    <property type="protein sequence ID" value="ODQ59837.1"/>
    <property type="molecule type" value="Genomic_DNA"/>
</dbReference>
<organism evidence="2 3">
    <name type="scientific">Wickerhamomyces anomalus (strain ATCC 58044 / CBS 1984 / NCYC 433 / NRRL Y-366-8)</name>
    <name type="common">Yeast</name>
    <name type="synonym">Hansenula anomala</name>
    <dbReference type="NCBI Taxonomy" id="683960"/>
    <lineage>
        <taxon>Eukaryota</taxon>
        <taxon>Fungi</taxon>
        <taxon>Dikarya</taxon>
        <taxon>Ascomycota</taxon>
        <taxon>Saccharomycotina</taxon>
        <taxon>Saccharomycetes</taxon>
        <taxon>Phaffomycetales</taxon>
        <taxon>Wickerhamomycetaceae</taxon>
        <taxon>Wickerhamomyces</taxon>
    </lineage>
</organism>
<gene>
    <name evidence="2" type="ORF">WICANDRAFT_83875</name>
</gene>
<keyword evidence="3" id="KW-1185">Reference proteome</keyword>
<evidence type="ECO:0000313" key="2">
    <source>
        <dbReference type="EMBL" id="ODQ59837.1"/>
    </source>
</evidence>
<evidence type="ECO:0000313" key="3">
    <source>
        <dbReference type="Proteomes" id="UP000094112"/>
    </source>
</evidence>
<dbReference type="AlphaFoldDB" id="A0A1E3P4R0"/>
<dbReference type="Proteomes" id="UP000094112">
    <property type="component" value="Unassembled WGS sequence"/>
</dbReference>
<feature type="region of interest" description="Disordered" evidence="1">
    <location>
        <begin position="114"/>
        <end position="157"/>
    </location>
</feature>
<feature type="compositionally biased region" description="Acidic residues" evidence="1">
    <location>
        <begin position="128"/>
        <end position="142"/>
    </location>
</feature>
<reference evidence="2 3" key="1">
    <citation type="journal article" date="2016" name="Proc. Natl. Acad. Sci. U.S.A.">
        <title>Comparative genomics of biotechnologically important yeasts.</title>
        <authorList>
            <person name="Riley R."/>
            <person name="Haridas S."/>
            <person name="Wolfe K.H."/>
            <person name="Lopes M.R."/>
            <person name="Hittinger C.T."/>
            <person name="Goeker M."/>
            <person name="Salamov A.A."/>
            <person name="Wisecaver J.H."/>
            <person name="Long T.M."/>
            <person name="Calvey C.H."/>
            <person name="Aerts A.L."/>
            <person name="Barry K.W."/>
            <person name="Choi C."/>
            <person name="Clum A."/>
            <person name="Coughlan A.Y."/>
            <person name="Deshpande S."/>
            <person name="Douglass A.P."/>
            <person name="Hanson S.J."/>
            <person name="Klenk H.-P."/>
            <person name="LaButti K.M."/>
            <person name="Lapidus A."/>
            <person name="Lindquist E.A."/>
            <person name="Lipzen A.M."/>
            <person name="Meier-Kolthoff J.P."/>
            <person name="Ohm R.A."/>
            <person name="Otillar R.P."/>
            <person name="Pangilinan J.L."/>
            <person name="Peng Y."/>
            <person name="Rokas A."/>
            <person name="Rosa C.A."/>
            <person name="Scheuner C."/>
            <person name="Sibirny A.A."/>
            <person name="Slot J.C."/>
            <person name="Stielow J.B."/>
            <person name="Sun H."/>
            <person name="Kurtzman C.P."/>
            <person name="Blackwell M."/>
            <person name="Grigoriev I.V."/>
            <person name="Jeffries T.W."/>
        </authorList>
    </citation>
    <scope>NUCLEOTIDE SEQUENCE [LARGE SCALE GENOMIC DNA]</scope>
    <source>
        <strain evidence="3">ATCC 58044 / CBS 1984 / NCYC 433 / NRRL Y-366-8</strain>
    </source>
</reference>
<sequence>MEDKQLAFKNVENIMKLYDIQGVPYDNGCFDDKVSEVIRLYKLAFVERSMVQQDVHSERYEGFSTVRMYLRDPSFSKIARSLESERISQADVEIVPLPGPGVKSYAPKVSELDIESSKTDVPVKKAEEESEEETDTDSDDDLPPPVPPSISRFFEEKNDTTSKIIQRKFFSPIDIKVDPKEINPKDLTPKKTLNNKRFLTPVELKVEPKVTATKAAAPNSRSGQRFFAPVEAKVDPKVISPKVVQSSAQSLNRRSFAPVVSPTKVQYMPNTQVSEPVKMKKRKTLGVRRIRMPYN</sequence>
<dbReference type="GeneID" id="30202856"/>
<evidence type="ECO:0000256" key="1">
    <source>
        <dbReference type="SAM" id="MobiDB-lite"/>
    </source>
</evidence>
<dbReference type="RefSeq" id="XP_019039044.1">
    <property type="nucleotide sequence ID" value="XM_019185610.1"/>
</dbReference>
<name>A0A1E3P4R0_WICAA</name>
<proteinExistence type="predicted"/>
<protein>
    <submittedName>
        <fullName evidence="2">Uncharacterized protein</fullName>
    </submittedName>
</protein>